<evidence type="ECO:0000259" key="1">
    <source>
        <dbReference type="Pfam" id="PF01575"/>
    </source>
</evidence>
<dbReference type="PANTHER" id="PTHR13078">
    <property type="entry name" value="PEROXISOMAL MULTIFUNCTIONAL ENZYME TYPE 2-RELATED"/>
    <property type="match status" value="1"/>
</dbReference>
<evidence type="ECO:0000313" key="3">
    <source>
        <dbReference type="EMBL" id="KIX97759.1"/>
    </source>
</evidence>
<evidence type="ECO:0000259" key="2">
    <source>
        <dbReference type="Pfam" id="PF22622"/>
    </source>
</evidence>
<dbReference type="PANTHER" id="PTHR13078:SF57">
    <property type="entry name" value="DEHYDRATASE, PUTATIVE (AFU_ORTHOLOGUE AFUA_5G00640)-RELATED"/>
    <property type="match status" value="1"/>
</dbReference>
<name>A0A0D2K3K6_9EURO</name>
<reference evidence="3 4" key="1">
    <citation type="submission" date="2015-01" db="EMBL/GenBank/DDBJ databases">
        <title>The Genome Sequence of Fonsecaea multimorphosa CBS 102226.</title>
        <authorList>
            <consortium name="The Broad Institute Genomics Platform"/>
            <person name="Cuomo C."/>
            <person name="de Hoog S."/>
            <person name="Gorbushina A."/>
            <person name="Stielow B."/>
            <person name="Teixiera M."/>
            <person name="Abouelleil A."/>
            <person name="Chapman S.B."/>
            <person name="Priest M."/>
            <person name="Young S.K."/>
            <person name="Wortman J."/>
            <person name="Nusbaum C."/>
            <person name="Birren B."/>
        </authorList>
    </citation>
    <scope>NUCLEOTIDE SEQUENCE [LARGE SCALE GENOMIC DNA]</scope>
    <source>
        <strain evidence="3 4">CBS 102226</strain>
    </source>
</reference>
<evidence type="ECO:0000313" key="4">
    <source>
        <dbReference type="Proteomes" id="UP000053411"/>
    </source>
</evidence>
<accession>A0A0D2K3K6</accession>
<dbReference type="GeneID" id="27712283"/>
<protein>
    <submittedName>
        <fullName evidence="3">Uncharacterized protein</fullName>
    </submittedName>
</protein>
<feature type="domain" description="MaoC-like" evidence="1">
    <location>
        <begin position="211"/>
        <end position="278"/>
    </location>
</feature>
<dbReference type="SUPFAM" id="SSF54637">
    <property type="entry name" value="Thioesterase/thiol ester dehydrase-isomerase"/>
    <property type="match status" value="2"/>
</dbReference>
<dbReference type="Proteomes" id="UP000053411">
    <property type="component" value="Unassembled WGS sequence"/>
</dbReference>
<dbReference type="GO" id="GO:0005777">
    <property type="term" value="C:peroxisome"/>
    <property type="evidence" value="ECO:0007669"/>
    <property type="project" value="TreeGrafter"/>
</dbReference>
<dbReference type="GO" id="GO:0006635">
    <property type="term" value="P:fatty acid beta-oxidation"/>
    <property type="evidence" value="ECO:0007669"/>
    <property type="project" value="TreeGrafter"/>
</dbReference>
<gene>
    <name evidence="3" type="ORF">Z520_06537</name>
</gene>
<dbReference type="OrthoDB" id="60204at2759"/>
<dbReference type="AlphaFoldDB" id="A0A0D2K3K6"/>
<keyword evidence="4" id="KW-1185">Reference proteome</keyword>
<dbReference type="VEuPathDB" id="FungiDB:Z520_06537"/>
<dbReference type="RefSeq" id="XP_016631882.1">
    <property type="nucleotide sequence ID" value="XM_016777037.1"/>
</dbReference>
<dbReference type="GO" id="GO:0003857">
    <property type="term" value="F:(3S)-3-hydroxyacyl-CoA dehydrogenase (NAD+) activity"/>
    <property type="evidence" value="ECO:0007669"/>
    <property type="project" value="TreeGrafter"/>
</dbReference>
<dbReference type="Pfam" id="PF22622">
    <property type="entry name" value="MFE-2_hydrat-2_N"/>
    <property type="match status" value="1"/>
</dbReference>
<dbReference type="Gene3D" id="3.10.129.10">
    <property type="entry name" value="Hotdog Thioesterase"/>
    <property type="match status" value="2"/>
</dbReference>
<dbReference type="GO" id="GO:0004300">
    <property type="term" value="F:enoyl-CoA hydratase activity"/>
    <property type="evidence" value="ECO:0007669"/>
    <property type="project" value="TreeGrafter"/>
</dbReference>
<dbReference type="Pfam" id="PF01575">
    <property type="entry name" value="MaoC_dehydratas"/>
    <property type="match status" value="1"/>
</dbReference>
<dbReference type="InterPro" id="IPR029069">
    <property type="entry name" value="HotDog_dom_sf"/>
</dbReference>
<feature type="domain" description="Peroxisomal multifunctional enzyme type 2-like N-terminal" evidence="2">
    <location>
        <begin position="19"/>
        <end position="155"/>
    </location>
</feature>
<dbReference type="EMBL" id="KN848073">
    <property type="protein sequence ID" value="KIX97759.1"/>
    <property type="molecule type" value="Genomic_DNA"/>
</dbReference>
<dbReference type="InterPro" id="IPR054357">
    <property type="entry name" value="MFE-2_N"/>
</dbReference>
<organism evidence="3 4">
    <name type="scientific">Fonsecaea multimorphosa CBS 102226</name>
    <dbReference type="NCBI Taxonomy" id="1442371"/>
    <lineage>
        <taxon>Eukaryota</taxon>
        <taxon>Fungi</taxon>
        <taxon>Dikarya</taxon>
        <taxon>Ascomycota</taxon>
        <taxon>Pezizomycotina</taxon>
        <taxon>Eurotiomycetes</taxon>
        <taxon>Chaetothyriomycetidae</taxon>
        <taxon>Chaetothyriales</taxon>
        <taxon>Herpotrichiellaceae</taxon>
        <taxon>Fonsecaea</taxon>
    </lineage>
</organism>
<sequence>MSALTIPYELPSKDVGWLKRDVLLFALSIGCTVGELHFLYEFHPKFAVFPTYSIILPFKLTDEEVTDYFARQSLPSVPGMPKFDPKRGVDGERKLTIFKPLPTSSAGKSFELRSRVIGIYDKGKAGTVIETEQSIVDKRTSEVYSRAVGSAFLIGKATGAGLKDQFPPRTPIPRTGCQMPALRFRLTTRLHICTGSTGTTTPSTQLPIWAGGAILHGLYSWNAVAHGILKEVGFSNPRALREFSARFASPAKPGDTLITKLWTVGTGEDGFEDIRFVTMNQTGKPVLSNGRALLRRHSAL</sequence>
<dbReference type="InterPro" id="IPR002539">
    <property type="entry name" value="MaoC-like_dom"/>
</dbReference>
<proteinExistence type="predicted"/>
<dbReference type="GO" id="GO:0044594">
    <property type="term" value="F:17-beta-hydroxysteroid dehydrogenase (NAD+) activity"/>
    <property type="evidence" value="ECO:0007669"/>
    <property type="project" value="TreeGrafter"/>
</dbReference>
<dbReference type="STRING" id="1442371.A0A0D2K3K6"/>